<keyword evidence="5" id="KW-1185">Reference proteome</keyword>
<dbReference type="GO" id="GO:0006351">
    <property type="term" value="P:DNA-templated transcription"/>
    <property type="evidence" value="ECO:0007669"/>
    <property type="project" value="InterPro"/>
</dbReference>
<comment type="caution">
    <text evidence="4">The sequence shown here is derived from an EMBL/GenBank/DDBJ whole genome shotgun (WGS) entry which is preliminary data.</text>
</comment>
<feature type="compositionally biased region" description="Polar residues" evidence="2">
    <location>
        <begin position="692"/>
        <end position="702"/>
    </location>
</feature>
<feature type="domain" description="Xylanolytic transcriptional activator regulatory" evidence="3">
    <location>
        <begin position="46"/>
        <end position="150"/>
    </location>
</feature>
<name>A0AA38PG65_9AGAR</name>
<reference evidence="4" key="1">
    <citation type="submission" date="2022-08" db="EMBL/GenBank/DDBJ databases">
        <authorList>
            <consortium name="DOE Joint Genome Institute"/>
            <person name="Min B."/>
            <person name="Riley R."/>
            <person name="Sierra-Patev S."/>
            <person name="Naranjo-Ortiz M."/>
            <person name="Looney B."/>
            <person name="Konkel Z."/>
            <person name="Slot J.C."/>
            <person name="Sakamoto Y."/>
            <person name="Steenwyk J.L."/>
            <person name="Rokas A."/>
            <person name="Carro J."/>
            <person name="Camarero S."/>
            <person name="Ferreira P."/>
            <person name="Molpeceres G."/>
            <person name="Ruiz-Duenas F.J."/>
            <person name="Serrano A."/>
            <person name="Henrissat B."/>
            <person name="Drula E."/>
            <person name="Hughes K.W."/>
            <person name="Mata J.L."/>
            <person name="Ishikawa N.K."/>
            <person name="Vargas-Isla R."/>
            <person name="Ushijima S."/>
            <person name="Smith C.A."/>
            <person name="Ahrendt S."/>
            <person name="Andreopoulos W."/>
            <person name="He G."/>
            <person name="Labutti K."/>
            <person name="Lipzen A."/>
            <person name="Ng V."/>
            <person name="Sandor L."/>
            <person name="Barry K."/>
            <person name="Martinez A.T."/>
            <person name="Xiao Y."/>
            <person name="Gibbons J.G."/>
            <person name="Terashima K."/>
            <person name="Hibbett D.S."/>
            <person name="Grigoriev I.V."/>
        </authorList>
    </citation>
    <scope>NUCLEOTIDE SEQUENCE</scope>
    <source>
        <strain evidence="4">TFB9207</strain>
    </source>
</reference>
<evidence type="ECO:0000259" key="3">
    <source>
        <dbReference type="Pfam" id="PF04082"/>
    </source>
</evidence>
<dbReference type="Pfam" id="PF04082">
    <property type="entry name" value="Fungal_trans"/>
    <property type="match status" value="1"/>
</dbReference>
<keyword evidence="1" id="KW-0539">Nucleus</keyword>
<sequence>MMFAPPKKHSVPGWSGEKTPLDPVTEGYHHLSTSASKDPHQAQETSNTNDLYSGELVLPASLYTAQTLCLLAVYELLAWEPGTVHQQSKFLSPQGERFRELTLRMVKELGVHQPSFPLLTPVPSHAFIEESIERECVRRVFWLIYILDCLREIYYQGEGPLLGGSGRGYHSEREYAGRFPPHTASVSQETMTNPVSHPDLSKPSSNTILSIPFAFNAQLPQDRNLPASFTPSMRAFSNGFIGFSSEELCVRLPVDETSFEMGVVHQCLPEYLYLPSNPAPSADLPSHKTSSKGSELAQTIRILSIYNKIERTLDGLYHPSPPPLHIRNIDPLFFSTVPVRHSQGRASLNTALTEDQQLFAAWDACHPADLRWDEDGNVIVQKSMLETNSNTGAWCFCLIAMLEASCIMGLGIGRRAVQGERWPHWENVTSGPDIGSTGSAAAVLNEVSRSGMTDDHFEHDWWKVTHRKDRPSETDLEWGIRRLDDVLETLGDRAASSTALAVWIWPLRKYLHRDDEKIHIELDKFEEFCGIRMDKLSGNNWGIYTTGRSGETTDAEMADATSSELVTQIAANQSGYSFSSDGSGSPVVAVSASGSGKQMPMLQALPSLKSSGLLDWSNRSSIASHLGPGVMQNHHSLPQLNVGATNLTAYAGGSPRTPGGGTLATPTSASSAVMSLPGSSSSKDSGNAYNSTQPGNSNTQHGRSGLSWMMNE</sequence>
<gene>
    <name evidence="4" type="ORF">F5878DRAFT_430876</name>
</gene>
<evidence type="ECO:0000256" key="2">
    <source>
        <dbReference type="SAM" id="MobiDB-lite"/>
    </source>
</evidence>
<dbReference type="GO" id="GO:0008270">
    <property type="term" value="F:zinc ion binding"/>
    <property type="evidence" value="ECO:0007669"/>
    <property type="project" value="InterPro"/>
</dbReference>
<evidence type="ECO:0000256" key="1">
    <source>
        <dbReference type="ARBA" id="ARBA00023242"/>
    </source>
</evidence>
<feature type="compositionally biased region" description="Low complexity" evidence="2">
    <location>
        <begin position="675"/>
        <end position="691"/>
    </location>
</feature>
<dbReference type="EMBL" id="MU806021">
    <property type="protein sequence ID" value="KAJ3841971.1"/>
    <property type="molecule type" value="Genomic_DNA"/>
</dbReference>
<feature type="compositionally biased region" description="Basic residues" evidence="2">
    <location>
        <begin position="1"/>
        <end position="10"/>
    </location>
</feature>
<feature type="region of interest" description="Disordered" evidence="2">
    <location>
        <begin position="648"/>
        <end position="712"/>
    </location>
</feature>
<dbReference type="GO" id="GO:0003677">
    <property type="term" value="F:DNA binding"/>
    <property type="evidence" value="ECO:0007669"/>
    <property type="project" value="InterPro"/>
</dbReference>
<dbReference type="CDD" id="cd12148">
    <property type="entry name" value="fungal_TF_MHR"/>
    <property type="match status" value="1"/>
</dbReference>
<evidence type="ECO:0000313" key="5">
    <source>
        <dbReference type="Proteomes" id="UP001163846"/>
    </source>
</evidence>
<dbReference type="Proteomes" id="UP001163846">
    <property type="component" value="Unassembled WGS sequence"/>
</dbReference>
<evidence type="ECO:0000313" key="4">
    <source>
        <dbReference type="EMBL" id="KAJ3841971.1"/>
    </source>
</evidence>
<proteinExistence type="predicted"/>
<accession>A0AA38PG65</accession>
<feature type="compositionally biased region" description="Polar residues" evidence="2">
    <location>
        <begin position="664"/>
        <end position="673"/>
    </location>
</feature>
<organism evidence="4 5">
    <name type="scientific">Lentinula raphanica</name>
    <dbReference type="NCBI Taxonomy" id="153919"/>
    <lineage>
        <taxon>Eukaryota</taxon>
        <taxon>Fungi</taxon>
        <taxon>Dikarya</taxon>
        <taxon>Basidiomycota</taxon>
        <taxon>Agaricomycotina</taxon>
        <taxon>Agaricomycetes</taxon>
        <taxon>Agaricomycetidae</taxon>
        <taxon>Agaricales</taxon>
        <taxon>Marasmiineae</taxon>
        <taxon>Omphalotaceae</taxon>
        <taxon>Lentinula</taxon>
    </lineage>
</organism>
<dbReference type="AlphaFoldDB" id="A0AA38PG65"/>
<feature type="compositionally biased region" description="Polar residues" evidence="2">
    <location>
        <begin position="31"/>
        <end position="47"/>
    </location>
</feature>
<dbReference type="InterPro" id="IPR007219">
    <property type="entry name" value="XnlR_reg_dom"/>
</dbReference>
<protein>
    <recommendedName>
        <fullName evidence="3">Xylanolytic transcriptional activator regulatory domain-containing protein</fullName>
    </recommendedName>
</protein>
<feature type="region of interest" description="Disordered" evidence="2">
    <location>
        <begin position="1"/>
        <end position="47"/>
    </location>
</feature>